<evidence type="ECO:0000256" key="2">
    <source>
        <dbReference type="ARBA" id="ARBA00023315"/>
    </source>
</evidence>
<evidence type="ECO:0000256" key="1">
    <source>
        <dbReference type="ARBA" id="ARBA00022679"/>
    </source>
</evidence>
<name>A0A6N7VIQ7_9FIRM</name>
<dbReference type="PROSITE" id="PS51186">
    <property type="entry name" value="GNAT"/>
    <property type="match status" value="1"/>
</dbReference>
<feature type="domain" description="N-acetyltransferase" evidence="3">
    <location>
        <begin position="1"/>
        <end position="168"/>
    </location>
</feature>
<dbReference type="Proteomes" id="UP000434241">
    <property type="component" value="Unassembled WGS sequence"/>
</dbReference>
<accession>A0A6N7VIQ7</accession>
<dbReference type="CDD" id="cd04301">
    <property type="entry name" value="NAT_SF"/>
    <property type="match status" value="1"/>
</dbReference>
<dbReference type="InterPro" id="IPR050680">
    <property type="entry name" value="YpeA/RimI_acetyltransf"/>
</dbReference>
<dbReference type="GO" id="GO:0016747">
    <property type="term" value="F:acyltransferase activity, transferring groups other than amino-acyl groups"/>
    <property type="evidence" value="ECO:0007669"/>
    <property type="project" value="InterPro"/>
</dbReference>
<sequence>MEFRLARLEDLKQLKIIYKEIIKNMNKNNIQIWDDIYPCEFFEDDINNKRLYVIANDEEIISAFALCDNNAGEAYVEWSEKSDKAMYIDRLGVNVEYSKKGIGQQMLNKAKEISKSLGAEYLRLFVVDINKPAIRLYQKNGFTKVDGVYDEVFDDGYVLREIGYEIKL</sequence>
<organism evidence="4 5">
    <name type="scientific">Holdemanella porci</name>
    <dbReference type="NCBI Taxonomy" id="2652276"/>
    <lineage>
        <taxon>Bacteria</taxon>
        <taxon>Bacillati</taxon>
        <taxon>Bacillota</taxon>
        <taxon>Erysipelotrichia</taxon>
        <taxon>Erysipelotrichales</taxon>
        <taxon>Erysipelotrichaceae</taxon>
        <taxon>Holdemanella</taxon>
    </lineage>
</organism>
<dbReference type="EMBL" id="VUMR01000046">
    <property type="protein sequence ID" value="MSS56838.1"/>
    <property type="molecule type" value="Genomic_DNA"/>
</dbReference>
<dbReference type="PANTHER" id="PTHR43420">
    <property type="entry name" value="ACETYLTRANSFERASE"/>
    <property type="match status" value="1"/>
</dbReference>
<dbReference type="SUPFAM" id="SSF55729">
    <property type="entry name" value="Acyl-CoA N-acyltransferases (Nat)"/>
    <property type="match status" value="1"/>
</dbReference>
<reference evidence="4 5" key="1">
    <citation type="submission" date="2019-08" db="EMBL/GenBank/DDBJ databases">
        <title>In-depth cultivation of the pig gut microbiome towards novel bacterial diversity and tailored functional studies.</title>
        <authorList>
            <person name="Wylensek D."/>
            <person name="Hitch T.C.A."/>
            <person name="Clavel T."/>
        </authorList>
    </citation>
    <scope>NUCLEOTIDE SEQUENCE [LARGE SCALE GENOMIC DNA]</scope>
    <source>
        <strain evidence="4 5">LKV-472-APC-3</strain>
    </source>
</reference>
<dbReference type="GeneID" id="93159247"/>
<dbReference type="InterPro" id="IPR000182">
    <property type="entry name" value="GNAT_dom"/>
</dbReference>
<gene>
    <name evidence="4" type="ORF">FYJ55_08080</name>
</gene>
<keyword evidence="1 4" id="KW-0808">Transferase</keyword>
<dbReference type="Gene3D" id="3.40.630.30">
    <property type="match status" value="1"/>
</dbReference>
<evidence type="ECO:0000313" key="5">
    <source>
        <dbReference type="Proteomes" id="UP000434241"/>
    </source>
</evidence>
<dbReference type="Pfam" id="PF00583">
    <property type="entry name" value="Acetyltransf_1"/>
    <property type="match status" value="1"/>
</dbReference>
<dbReference type="InterPro" id="IPR016181">
    <property type="entry name" value="Acyl_CoA_acyltransferase"/>
</dbReference>
<evidence type="ECO:0000259" key="3">
    <source>
        <dbReference type="PROSITE" id="PS51186"/>
    </source>
</evidence>
<protein>
    <submittedName>
        <fullName evidence="4">GNAT family N-acetyltransferase</fullName>
    </submittedName>
</protein>
<dbReference type="PANTHER" id="PTHR43420:SF12">
    <property type="entry name" value="N-ACETYLTRANSFERASE DOMAIN-CONTAINING PROTEIN"/>
    <property type="match status" value="1"/>
</dbReference>
<comment type="caution">
    <text evidence="4">The sequence shown here is derived from an EMBL/GenBank/DDBJ whole genome shotgun (WGS) entry which is preliminary data.</text>
</comment>
<keyword evidence="5" id="KW-1185">Reference proteome</keyword>
<dbReference type="AlphaFoldDB" id="A0A6N7VIQ7"/>
<dbReference type="RefSeq" id="WP_154556402.1">
    <property type="nucleotide sequence ID" value="NZ_VUMR01000046.1"/>
</dbReference>
<evidence type="ECO:0000313" key="4">
    <source>
        <dbReference type="EMBL" id="MSS56838.1"/>
    </source>
</evidence>
<keyword evidence="2" id="KW-0012">Acyltransferase</keyword>
<proteinExistence type="predicted"/>